<proteinExistence type="predicted"/>
<accession>A0A815WZG9</accession>
<dbReference type="Proteomes" id="UP000681722">
    <property type="component" value="Unassembled WGS sequence"/>
</dbReference>
<comment type="caution">
    <text evidence="1">The sequence shown here is derived from an EMBL/GenBank/DDBJ whole genome shotgun (WGS) entry which is preliminary data.</text>
</comment>
<keyword evidence="3" id="KW-1185">Reference proteome</keyword>
<evidence type="ECO:0000313" key="1">
    <source>
        <dbReference type="EMBL" id="CAF1549827.1"/>
    </source>
</evidence>
<sequence>NGRSIHDAEMASAKNALESHASMFPLLHYQKTVLEKKFVSSSSSPSSRSLYKCIIYVQRDTILKPQ</sequence>
<reference evidence="1" key="1">
    <citation type="submission" date="2021-02" db="EMBL/GenBank/DDBJ databases">
        <authorList>
            <person name="Nowell W R."/>
        </authorList>
    </citation>
    <scope>NUCLEOTIDE SEQUENCE</scope>
</reference>
<dbReference type="EMBL" id="CAJNOQ010026966">
    <property type="protein sequence ID" value="CAF1549827.1"/>
    <property type="molecule type" value="Genomic_DNA"/>
</dbReference>
<feature type="non-terminal residue" evidence="1">
    <location>
        <position position="1"/>
    </location>
</feature>
<organism evidence="1 3">
    <name type="scientific">Didymodactylos carnosus</name>
    <dbReference type="NCBI Taxonomy" id="1234261"/>
    <lineage>
        <taxon>Eukaryota</taxon>
        <taxon>Metazoa</taxon>
        <taxon>Spiralia</taxon>
        <taxon>Gnathifera</taxon>
        <taxon>Rotifera</taxon>
        <taxon>Eurotatoria</taxon>
        <taxon>Bdelloidea</taxon>
        <taxon>Philodinida</taxon>
        <taxon>Philodinidae</taxon>
        <taxon>Didymodactylos</taxon>
    </lineage>
</organism>
<evidence type="ECO:0000313" key="2">
    <source>
        <dbReference type="EMBL" id="CAF4410763.1"/>
    </source>
</evidence>
<protein>
    <submittedName>
        <fullName evidence="1">Uncharacterized protein</fullName>
    </submittedName>
</protein>
<dbReference type="Proteomes" id="UP000663829">
    <property type="component" value="Unassembled WGS sequence"/>
</dbReference>
<dbReference type="EMBL" id="CAJOBC010092639">
    <property type="protein sequence ID" value="CAF4410763.1"/>
    <property type="molecule type" value="Genomic_DNA"/>
</dbReference>
<evidence type="ECO:0000313" key="3">
    <source>
        <dbReference type="Proteomes" id="UP000663829"/>
    </source>
</evidence>
<gene>
    <name evidence="1" type="ORF">GPM918_LOCUS39136</name>
    <name evidence="2" type="ORF">SRO942_LOCUS39991</name>
</gene>
<dbReference type="AlphaFoldDB" id="A0A815WZG9"/>
<name>A0A815WZG9_9BILA</name>